<protein>
    <recommendedName>
        <fullName evidence="4">Esterase</fullName>
    </recommendedName>
</protein>
<proteinExistence type="predicted"/>
<gene>
    <name evidence="2" type="ORF">LMJ30_01980</name>
</gene>
<organism evidence="2 3">
    <name type="scientific">Massilia agrisoli</name>
    <dbReference type="NCBI Taxonomy" id="2892444"/>
    <lineage>
        <taxon>Bacteria</taxon>
        <taxon>Pseudomonadati</taxon>
        <taxon>Pseudomonadota</taxon>
        <taxon>Betaproteobacteria</taxon>
        <taxon>Burkholderiales</taxon>
        <taxon>Oxalobacteraceae</taxon>
        <taxon>Telluria group</taxon>
        <taxon>Massilia</taxon>
    </lineage>
</organism>
<dbReference type="Gene3D" id="3.40.50.1820">
    <property type="entry name" value="alpha/beta hydrolase"/>
    <property type="match status" value="1"/>
</dbReference>
<feature type="chain" id="PRO_5045601104" description="Esterase" evidence="1">
    <location>
        <begin position="28"/>
        <end position="314"/>
    </location>
</feature>
<sequence>MPSFHPVRFFAILMCMSAALTLSSARAQDRQPKPSTGSLERIELPSRHIENRPVDVWLPTDYVERVRRGERFQVLYMHDGQMLFDPTTTWNKQAWHVDITLDRLMRNGQIAPTIVVAIWNRDKFRASEYFPKKVLERLAPKQRRFMLDTYMERKAQSDNYLRFLVDELKPVIDSRYATRRGRESTFVMGSSRGAVLSVYAMSEYPRVFGGAAGLSVHWIGKFERNAAIPMATFAYLSEHLPDPAGRRLYLDRGTETLDAMYGPSFDFGAEVIRERGYTDANYMHRVFPGTDHSERAWSERLEIPLLFLLAKRGP</sequence>
<dbReference type="EMBL" id="JAJHPV010000004">
    <property type="protein sequence ID" value="MCC6069725.1"/>
    <property type="molecule type" value="Genomic_DNA"/>
</dbReference>
<evidence type="ECO:0000313" key="3">
    <source>
        <dbReference type="Proteomes" id="UP001198701"/>
    </source>
</evidence>
<name>A0ABS8IMG0_9BURK</name>
<dbReference type="Pfam" id="PF00756">
    <property type="entry name" value="Esterase"/>
    <property type="match status" value="1"/>
</dbReference>
<evidence type="ECO:0000313" key="2">
    <source>
        <dbReference type="EMBL" id="MCC6069725.1"/>
    </source>
</evidence>
<comment type="caution">
    <text evidence="2">The sequence shown here is derived from an EMBL/GenBank/DDBJ whole genome shotgun (WGS) entry which is preliminary data.</text>
</comment>
<dbReference type="InterPro" id="IPR029058">
    <property type="entry name" value="AB_hydrolase_fold"/>
</dbReference>
<dbReference type="PANTHER" id="PTHR48098">
    <property type="entry name" value="ENTEROCHELIN ESTERASE-RELATED"/>
    <property type="match status" value="1"/>
</dbReference>
<evidence type="ECO:0000256" key="1">
    <source>
        <dbReference type="SAM" id="SignalP"/>
    </source>
</evidence>
<dbReference type="InterPro" id="IPR050583">
    <property type="entry name" value="Mycobacterial_A85_antigen"/>
</dbReference>
<dbReference type="PANTHER" id="PTHR48098:SF6">
    <property type="entry name" value="FERRI-BACILLIBACTIN ESTERASE BESA"/>
    <property type="match status" value="1"/>
</dbReference>
<feature type="signal peptide" evidence="1">
    <location>
        <begin position="1"/>
        <end position="27"/>
    </location>
</feature>
<dbReference type="Proteomes" id="UP001198701">
    <property type="component" value="Unassembled WGS sequence"/>
</dbReference>
<keyword evidence="3" id="KW-1185">Reference proteome</keyword>
<keyword evidence="1" id="KW-0732">Signal</keyword>
<accession>A0ABS8IMG0</accession>
<reference evidence="2 3" key="1">
    <citation type="submission" date="2021-11" db="EMBL/GenBank/DDBJ databases">
        <authorList>
            <person name="Huq M.A."/>
        </authorList>
    </citation>
    <scope>NUCLEOTIDE SEQUENCE [LARGE SCALE GENOMIC DNA]</scope>
    <source>
        <strain evidence="2 3">MAHUQ-52</strain>
    </source>
</reference>
<evidence type="ECO:0008006" key="4">
    <source>
        <dbReference type="Google" id="ProtNLM"/>
    </source>
</evidence>
<dbReference type="SUPFAM" id="SSF53474">
    <property type="entry name" value="alpha/beta-Hydrolases"/>
    <property type="match status" value="1"/>
</dbReference>
<dbReference type="RefSeq" id="WP_229430660.1">
    <property type="nucleotide sequence ID" value="NZ_JAJHPV010000004.1"/>
</dbReference>
<dbReference type="InterPro" id="IPR000801">
    <property type="entry name" value="Esterase-like"/>
</dbReference>